<sequence>MIKKPKIIVVDANILIRAVLGIKTFSLIAEHRDKILFCTPQACYREVAFHLPNIARKRHINSAQKQEALDTLNDLKQLVTEIGEDVYGGFKQKALNRICERDEKDWSIVALALAFGCPIWTEDQDFFGTGIATWRTKNIEIFFDEQI</sequence>
<dbReference type="SUPFAM" id="SSF88723">
    <property type="entry name" value="PIN domain-like"/>
    <property type="match status" value="1"/>
</dbReference>
<dbReference type="Gene3D" id="3.40.50.1010">
    <property type="entry name" value="5'-nuclease"/>
    <property type="match status" value="1"/>
</dbReference>
<name>A0A552JDL8_9CHRO</name>
<dbReference type="AlphaFoldDB" id="A0A552JDL8"/>
<dbReference type="InterPro" id="IPR002716">
    <property type="entry name" value="PIN_dom"/>
</dbReference>
<dbReference type="InterPro" id="IPR029060">
    <property type="entry name" value="PIN-like_dom_sf"/>
</dbReference>
<organism evidence="2 3">
    <name type="scientific">Microcystis wesenbergii Mw_QC_S_20081001_S30D</name>
    <dbReference type="NCBI Taxonomy" id="2486245"/>
    <lineage>
        <taxon>Bacteria</taxon>
        <taxon>Bacillati</taxon>
        <taxon>Cyanobacteriota</taxon>
        <taxon>Cyanophyceae</taxon>
        <taxon>Oscillatoriophycideae</taxon>
        <taxon>Chroococcales</taxon>
        <taxon>Microcystaceae</taxon>
        <taxon>Microcystis</taxon>
    </lineage>
</organism>
<gene>
    <name evidence="2" type="ORF">EWV75_17965</name>
</gene>
<evidence type="ECO:0000313" key="2">
    <source>
        <dbReference type="EMBL" id="TRU93787.1"/>
    </source>
</evidence>
<dbReference type="EMBL" id="SFAT01000168">
    <property type="protein sequence ID" value="TRU93787.1"/>
    <property type="molecule type" value="Genomic_DNA"/>
</dbReference>
<evidence type="ECO:0000313" key="3">
    <source>
        <dbReference type="Proteomes" id="UP000320523"/>
    </source>
</evidence>
<dbReference type="Pfam" id="PF10130">
    <property type="entry name" value="PIN_2"/>
    <property type="match status" value="1"/>
</dbReference>
<protein>
    <submittedName>
        <fullName evidence="2">PIN domain-containing protein</fullName>
    </submittedName>
</protein>
<comment type="caution">
    <text evidence="2">The sequence shown here is derived from an EMBL/GenBank/DDBJ whole genome shotgun (WGS) entry which is preliminary data.</text>
</comment>
<reference evidence="2 3" key="1">
    <citation type="submission" date="2019-01" db="EMBL/GenBank/DDBJ databases">
        <title>Coherence of Microcystis species and biogeography revealed through population genomics.</title>
        <authorList>
            <person name="Perez-Carrascal O.M."/>
            <person name="Terrat Y."/>
            <person name="Giani A."/>
            <person name="Fortin N."/>
            <person name="Tromas N."/>
            <person name="Shapiro B.J."/>
        </authorList>
    </citation>
    <scope>NUCLEOTIDE SEQUENCE [LARGE SCALE GENOMIC DNA]</scope>
    <source>
        <strain evidence="2">Mw_QC_S_20081001_S30D</strain>
    </source>
</reference>
<accession>A0A552JDL8</accession>
<dbReference type="Proteomes" id="UP000320523">
    <property type="component" value="Unassembled WGS sequence"/>
</dbReference>
<proteinExistence type="predicted"/>
<feature type="domain" description="PIN" evidence="1">
    <location>
        <begin position="9"/>
        <end position="141"/>
    </location>
</feature>
<evidence type="ECO:0000259" key="1">
    <source>
        <dbReference type="Pfam" id="PF10130"/>
    </source>
</evidence>